<dbReference type="PANTHER" id="PTHR11461">
    <property type="entry name" value="SERINE PROTEASE INHIBITOR, SERPIN"/>
    <property type="match status" value="1"/>
</dbReference>
<protein>
    <submittedName>
        <fullName evidence="5">Leukocyte elastase inhibitor-like</fullName>
    </submittedName>
</protein>
<comment type="similarity">
    <text evidence="3">Belongs to the serpin family.</text>
</comment>
<dbReference type="AlphaFoldDB" id="A0A673I4K3"/>
<dbReference type="GO" id="GO:0004867">
    <property type="term" value="F:serine-type endopeptidase inhibitor activity"/>
    <property type="evidence" value="ECO:0007669"/>
    <property type="project" value="UniProtKB-KW"/>
</dbReference>
<dbReference type="PANTHER" id="PTHR11461:SF204">
    <property type="entry name" value="SERPIN B6"/>
    <property type="match status" value="1"/>
</dbReference>
<dbReference type="InterPro" id="IPR023796">
    <property type="entry name" value="Serpin_dom"/>
</dbReference>
<dbReference type="SMART" id="SM00093">
    <property type="entry name" value="SERPIN"/>
    <property type="match status" value="1"/>
</dbReference>
<keyword evidence="6" id="KW-1185">Reference proteome</keyword>
<dbReference type="Gene3D" id="3.30.497.10">
    <property type="entry name" value="Antithrombin, subunit I, domain 2"/>
    <property type="match status" value="1"/>
</dbReference>
<dbReference type="InterPro" id="IPR036186">
    <property type="entry name" value="Serpin_sf"/>
</dbReference>
<reference evidence="5" key="1">
    <citation type="submission" date="2025-08" db="UniProtKB">
        <authorList>
            <consortium name="Ensembl"/>
        </authorList>
    </citation>
    <scope>IDENTIFICATION</scope>
</reference>
<dbReference type="InterPro" id="IPR042178">
    <property type="entry name" value="Serpin_sf_1"/>
</dbReference>
<keyword evidence="2" id="KW-0722">Serine protease inhibitor</keyword>
<evidence type="ECO:0000256" key="3">
    <source>
        <dbReference type="RuleBase" id="RU000411"/>
    </source>
</evidence>
<accession>A0A673I4K3</accession>
<feature type="domain" description="Serpin" evidence="4">
    <location>
        <begin position="13"/>
        <end position="196"/>
    </location>
</feature>
<keyword evidence="1" id="KW-0646">Protease inhibitor</keyword>
<evidence type="ECO:0000313" key="5">
    <source>
        <dbReference type="Ensembl" id="ENSSRHP00000035461.1"/>
    </source>
</evidence>
<evidence type="ECO:0000259" key="4">
    <source>
        <dbReference type="SMART" id="SM00093"/>
    </source>
</evidence>
<evidence type="ECO:0000313" key="6">
    <source>
        <dbReference type="Proteomes" id="UP000472270"/>
    </source>
</evidence>
<dbReference type="SUPFAM" id="SSF56574">
    <property type="entry name" value="Serpins"/>
    <property type="match status" value="1"/>
</dbReference>
<organism evidence="5 6">
    <name type="scientific">Sinocyclocheilus rhinocerous</name>
    <dbReference type="NCBI Taxonomy" id="307959"/>
    <lineage>
        <taxon>Eukaryota</taxon>
        <taxon>Metazoa</taxon>
        <taxon>Chordata</taxon>
        <taxon>Craniata</taxon>
        <taxon>Vertebrata</taxon>
        <taxon>Euteleostomi</taxon>
        <taxon>Actinopterygii</taxon>
        <taxon>Neopterygii</taxon>
        <taxon>Teleostei</taxon>
        <taxon>Ostariophysi</taxon>
        <taxon>Cypriniformes</taxon>
        <taxon>Cyprinidae</taxon>
        <taxon>Cyprininae</taxon>
        <taxon>Sinocyclocheilus</taxon>
    </lineage>
</organism>
<reference evidence="5" key="2">
    <citation type="submission" date="2025-09" db="UniProtKB">
        <authorList>
            <consortium name="Ensembl"/>
        </authorList>
    </citation>
    <scope>IDENTIFICATION</scope>
</reference>
<dbReference type="Ensembl" id="ENSSRHT00000036496.1">
    <property type="protein sequence ID" value="ENSSRHP00000035461.1"/>
    <property type="gene ID" value="ENSSRHG00000018204.1"/>
</dbReference>
<proteinExistence type="inferred from homology"/>
<evidence type="ECO:0000256" key="1">
    <source>
        <dbReference type="ARBA" id="ARBA00022690"/>
    </source>
</evidence>
<evidence type="ECO:0000256" key="2">
    <source>
        <dbReference type="ARBA" id="ARBA00022900"/>
    </source>
</evidence>
<dbReference type="FunFam" id="3.30.497.10:FF:000001">
    <property type="entry name" value="Serine protease inhibitor"/>
    <property type="match status" value="1"/>
</dbReference>
<dbReference type="Proteomes" id="UP000472270">
    <property type="component" value="Unassembled WGS sequence"/>
</dbReference>
<sequence>MEHLSAAHTRFSLSLFQKISEGHASVNVFYSPLSISAALSMLSLGAAGNTASQMSRTLHFPEAEGEMHAGFTKLLSEINRAGAPYTLSLASRLYGEQSYTFIEKFISDTRSLYEAELETVDFTSNADAARVNINSWVQKQTQGKIQDLLSEGDVDSLTRLVLVNAIYFKGSWETKFREEHTREQQFNLTWRDKTQH</sequence>
<name>A0A673I4K3_9TELE</name>
<dbReference type="GO" id="GO:0005615">
    <property type="term" value="C:extracellular space"/>
    <property type="evidence" value="ECO:0007669"/>
    <property type="project" value="InterPro"/>
</dbReference>
<gene>
    <name evidence="5" type="primary">LOC107718804</name>
</gene>
<dbReference type="Pfam" id="PF00079">
    <property type="entry name" value="Serpin"/>
    <property type="match status" value="1"/>
</dbReference>
<dbReference type="InterPro" id="IPR000215">
    <property type="entry name" value="Serpin_fam"/>
</dbReference>